<evidence type="ECO:0000313" key="3">
    <source>
        <dbReference type="Proteomes" id="UP000669179"/>
    </source>
</evidence>
<dbReference type="EMBL" id="JAGEOJ010000010">
    <property type="protein sequence ID" value="MBO2450255.1"/>
    <property type="molecule type" value="Genomic_DNA"/>
</dbReference>
<evidence type="ECO:0000259" key="1">
    <source>
        <dbReference type="Pfam" id="PF13460"/>
    </source>
</evidence>
<dbReference type="SUPFAM" id="SSF51735">
    <property type="entry name" value="NAD(P)-binding Rossmann-fold domains"/>
    <property type="match status" value="1"/>
</dbReference>
<reference evidence="2" key="1">
    <citation type="submission" date="2021-03" db="EMBL/GenBank/DDBJ databases">
        <authorList>
            <person name="Kanchanasin P."/>
            <person name="Saeng-In P."/>
            <person name="Phongsopitanun W."/>
            <person name="Yuki M."/>
            <person name="Kudo T."/>
            <person name="Ohkuma M."/>
            <person name="Tanasupawat S."/>
        </authorList>
    </citation>
    <scope>NUCLEOTIDE SEQUENCE</scope>
    <source>
        <strain evidence="2">GKU 128</strain>
    </source>
</reference>
<accession>A0A939PCU5</accession>
<dbReference type="AlphaFoldDB" id="A0A939PCU5"/>
<gene>
    <name evidence="2" type="ORF">J4573_24355</name>
</gene>
<dbReference type="PANTHER" id="PTHR43162">
    <property type="match status" value="1"/>
</dbReference>
<organism evidence="2 3">
    <name type="scientific">Actinomadura barringtoniae</name>
    <dbReference type="NCBI Taxonomy" id="1427535"/>
    <lineage>
        <taxon>Bacteria</taxon>
        <taxon>Bacillati</taxon>
        <taxon>Actinomycetota</taxon>
        <taxon>Actinomycetes</taxon>
        <taxon>Streptosporangiales</taxon>
        <taxon>Thermomonosporaceae</taxon>
        <taxon>Actinomadura</taxon>
    </lineage>
</organism>
<keyword evidence="3" id="KW-1185">Reference proteome</keyword>
<dbReference type="Pfam" id="PF13460">
    <property type="entry name" value="NAD_binding_10"/>
    <property type="match status" value="1"/>
</dbReference>
<dbReference type="InterPro" id="IPR036291">
    <property type="entry name" value="NAD(P)-bd_dom_sf"/>
</dbReference>
<dbReference type="InterPro" id="IPR016040">
    <property type="entry name" value="NAD(P)-bd_dom"/>
</dbReference>
<sequence>MYVVTGATGNVGREIVNLLAEACEKTTAVSRDPEASFPPGVDVATPADLPLGDAEAIVISLRAVGGSLEALLSQAAGEGVRRAVLLSAITVEYGGGYARFAEEFKAAESAVRASGLDWTFLRCSDFAANSLAWAPQISAMGAVRGAYGEAATSPIHEKDIAEVAVHALLDPPPSNRAFALTGPESLSQLDRARILGVPFIEVSPNQVRDAMLAQGLPEDVPDRMLGYLAACLKEPGPSTTTVQELLGRSRTFAEWAEDHAGSFTPNAA</sequence>
<dbReference type="Proteomes" id="UP000669179">
    <property type="component" value="Unassembled WGS sequence"/>
</dbReference>
<evidence type="ECO:0000313" key="2">
    <source>
        <dbReference type="EMBL" id="MBO2450255.1"/>
    </source>
</evidence>
<dbReference type="InterPro" id="IPR051604">
    <property type="entry name" value="Ergot_Alk_Oxidoreductase"/>
</dbReference>
<comment type="caution">
    <text evidence="2">The sequence shown here is derived from an EMBL/GenBank/DDBJ whole genome shotgun (WGS) entry which is preliminary data.</text>
</comment>
<protein>
    <submittedName>
        <fullName evidence="2">NAD(P)H-binding protein</fullName>
    </submittedName>
</protein>
<dbReference type="Gene3D" id="3.90.25.10">
    <property type="entry name" value="UDP-galactose 4-epimerase, domain 1"/>
    <property type="match status" value="1"/>
</dbReference>
<dbReference type="Gene3D" id="3.40.50.720">
    <property type="entry name" value="NAD(P)-binding Rossmann-like Domain"/>
    <property type="match status" value="1"/>
</dbReference>
<name>A0A939PCU5_9ACTN</name>
<feature type="domain" description="NAD(P)-binding" evidence="1">
    <location>
        <begin position="6"/>
        <end position="171"/>
    </location>
</feature>
<dbReference type="RefSeq" id="WP_208258147.1">
    <property type="nucleotide sequence ID" value="NZ_JAGEOJ010000010.1"/>
</dbReference>
<dbReference type="PANTHER" id="PTHR43162:SF1">
    <property type="entry name" value="PRESTALK A DIFFERENTIATION PROTEIN A"/>
    <property type="match status" value="1"/>
</dbReference>
<proteinExistence type="predicted"/>